<dbReference type="InterPro" id="IPR032466">
    <property type="entry name" value="Metal_Hydrolase"/>
</dbReference>
<comment type="caution">
    <text evidence="3">The sequence shown here is derived from an EMBL/GenBank/DDBJ whole genome shotgun (WGS) entry which is preliminary data.</text>
</comment>
<dbReference type="InterPro" id="IPR001130">
    <property type="entry name" value="TatD-like"/>
</dbReference>
<dbReference type="CDD" id="cd01310">
    <property type="entry name" value="TatD_DNAse"/>
    <property type="match status" value="1"/>
</dbReference>
<dbReference type="PANTHER" id="PTHR46124">
    <property type="entry name" value="D-AMINOACYL-TRNA DEACYLASE"/>
    <property type="match status" value="1"/>
</dbReference>
<dbReference type="Gene3D" id="3.20.20.140">
    <property type="entry name" value="Metal-dependent hydrolases"/>
    <property type="match status" value="1"/>
</dbReference>
<evidence type="ECO:0000256" key="2">
    <source>
        <dbReference type="ARBA" id="ARBA00022801"/>
    </source>
</evidence>
<evidence type="ECO:0000256" key="1">
    <source>
        <dbReference type="ARBA" id="ARBA00022723"/>
    </source>
</evidence>
<accession>X1ND40</accession>
<sequence>MELIDTHCHLSFDDLVADIEAVLTRSRQAGVTGWMTVGTDPQENRKAIELAERFENMYAAVAIHPHDAKTVTTDILKELRELAQHNKVVAIGETGLDYHYNLSLHEDQIRVFAEHLKIAAELNLPVIIHCRKAFDETMEILKQFDQKVGKVVFHCFSGSAEQAKIVLDYGFYISFTGVVTFKNA</sequence>
<dbReference type="PANTHER" id="PTHR46124:SF2">
    <property type="entry name" value="D-AMINOACYL-TRNA DEACYLASE"/>
    <property type="match status" value="1"/>
</dbReference>
<dbReference type="GO" id="GO:0016788">
    <property type="term" value="F:hydrolase activity, acting on ester bonds"/>
    <property type="evidence" value="ECO:0007669"/>
    <property type="project" value="InterPro"/>
</dbReference>
<feature type="non-terminal residue" evidence="3">
    <location>
        <position position="184"/>
    </location>
</feature>
<keyword evidence="1" id="KW-0479">Metal-binding</keyword>
<dbReference type="FunFam" id="3.20.20.140:FF:000005">
    <property type="entry name" value="TatD family hydrolase"/>
    <property type="match status" value="1"/>
</dbReference>
<proteinExistence type="predicted"/>
<gene>
    <name evidence="3" type="ORF">S06H3_38025</name>
</gene>
<protein>
    <submittedName>
        <fullName evidence="3">Uncharacterized protein</fullName>
    </submittedName>
</protein>
<dbReference type="AlphaFoldDB" id="X1ND40"/>
<dbReference type="PROSITE" id="PS01090">
    <property type="entry name" value="TATD_2"/>
    <property type="match status" value="1"/>
</dbReference>
<dbReference type="EMBL" id="BARV01023148">
    <property type="protein sequence ID" value="GAI28106.1"/>
    <property type="molecule type" value="Genomic_DNA"/>
</dbReference>
<dbReference type="GO" id="GO:0046872">
    <property type="term" value="F:metal ion binding"/>
    <property type="evidence" value="ECO:0007669"/>
    <property type="project" value="UniProtKB-KW"/>
</dbReference>
<keyword evidence="2" id="KW-0378">Hydrolase</keyword>
<dbReference type="SUPFAM" id="SSF51556">
    <property type="entry name" value="Metallo-dependent hydrolases"/>
    <property type="match status" value="1"/>
</dbReference>
<evidence type="ECO:0000313" key="3">
    <source>
        <dbReference type="EMBL" id="GAI28106.1"/>
    </source>
</evidence>
<name>X1ND40_9ZZZZ</name>
<dbReference type="GO" id="GO:0005829">
    <property type="term" value="C:cytosol"/>
    <property type="evidence" value="ECO:0007669"/>
    <property type="project" value="TreeGrafter"/>
</dbReference>
<dbReference type="InterPro" id="IPR018228">
    <property type="entry name" value="DNase_TatD-rel_CS"/>
</dbReference>
<reference evidence="3" key="1">
    <citation type="journal article" date="2014" name="Front. Microbiol.">
        <title>High frequency of phylogenetically diverse reductive dehalogenase-homologous genes in deep subseafloor sedimentary metagenomes.</title>
        <authorList>
            <person name="Kawai M."/>
            <person name="Futagami T."/>
            <person name="Toyoda A."/>
            <person name="Takaki Y."/>
            <person name="Nishi S."/>
            <person name="Hori S."/>
            <person name="Arai W."/>
            <person name="Tsubouchi T."/>
            <person name="Morono Y."/>
            <person name="Uchiyama I."/>
            <person name="Ito T."/>
            <person name="Fujiyama A."/>
            <person name="Inagaki F."/>
            <person name="Takami H."/>
        </authorList>
    </citation>
    <scope>NUCLEOTIDE SEQUENCE</scope>
    <source>
        <strain evidence="3">Expedition CK06-06</strain>
    </source>
</reference>
<organism evidence="3">
    <name type="scientific">marine sediment metagenome</name>
    <dbReference type="NCBI Taxonomy" id="412755"/>
    <lineage>
        <taxon>unclassified sequences</taxon>
        <taxon>metagenomes</taxon>
        <taxon>ecological metagenomes</taxon>
    </lineage>
</organism>
<dbReference type="Pfam" id="PF01026">
    <property type="entry name" value="TatD_DNase"/>
    <property type="match status" value="1"/>
</dbReference>